<comment type="similarity">
    <text evidence="1">Belongs to the AB hydrolase superfamily.</text>
</comment>
<dbReference type="PANTHER" id="PTHR22946">
    <property type="entry name" value="DIENELACTONE HYDROLASE DOMAIN-CONTAINING PROTEIN-RELATED"/>
    <property type="match status" value="1"/>
</dbReference>
<keyword evidence="3" id="KW-0732">Signal</keyword>
<dbReference type="SUPFAM" id="SSF53474">
    <property type="entry name" value="alpha/beta-Hydrolases"/>
    <property type="match status" value="1"/>
</dbReference>
<dbReference type="Pfam" id="PF02129">
    <property type="entry name" value="Peptidase_S15"/>
    <property type="match status" value="1"/>
</dbReference>
<proteinExistence type="inferred from homology"/>
<evidence type="ECO:0000259" key="4">
    <source>
        <dbReference type="SMART" id="SM00939"/>
    </source>
</evidence>
<dbReference type="InterPro" id="IPR050261">
    <property type="entry name" value="FrsA_esterase"/>
</dbReference>
<reference evidence="5 6" key="1">
    <citation type="submission" date="2023-03" db="EMBL/GenBank/DDBJ databases">
        <title>Draft genome sequence of type strain Streptomyces ferralitis JCM 14344.</title>
        <authorList>
            <person name="Klaysubun C."/>
            <person name="Duangmal K."/>
        </authorList>
    </citation>
    <scope>NUCLEOTIDE SEQUENCE [LARGE SCALE GENOMIC DNA]</scope>
    <source>
        <strain evidence="5 6">JCM 14344</strain>
    </source>
</reference>
<dbReference type="SMART" id="SM00939">
    <property type="entry name" value="PepX_C"/>
    <property type="match status" value="1"/>
</dbReference>
<name>A0ABT5ZBE9_9ACTN</name>
<dbReference type="EMBL" id="JARHTQ010000045">
    <property type="protein sequence ID" value="MDF2261043.1"/>
    <property type="molecule type" value="Genomic_DNA"/>
</dbReference>
<accession>A0ABT5ZBE9</accession>
<evidence type="ECO:0000313" key="6">
    <source>
        <dbReference type="Proteomes" id="UP001220022"/>
    </source>
</evidence>
<feature type="chain" id="PRO_5046115313" evidence="3">
    <location>
        <begin position="35"/>
        <end position="551"/>
    </location>
</feature>
<dbReference type="Proteomes" id="UP001220022">
    <property type="component" value="Unassembled WGS sequence"/>
</dbReference>
<gene>
    <name evidence="5" type="ORF">P2L57_36595</name>
</gene>
<dbReference type="PANTHER" id="PTHR22946:SF9">
    <property type="entry name" value="POLYKETIDE TRANSFERASE AF380"/>
    <property type="match status" value="1"/>
</dbReference>
<dbReference type="GO" id="GO:0016787">
    <property type="term" value="F:hydrolase activity"/>
    <property type="evidence" value="ECO:0007669"/>
    <property type="project" value="UniProtKB-KW"/>
</dbReference>
<dbReference type="InterPro" id="IPR000383">
    <property type="entry name" value="Xaa-Pro-like_dom"/>
</dbReference>
<evidence type="ECO:0000256" key="2">
    <source>
        <dbReference type="ARBA" id="ARBA00022801"/>
    </source>
</evidence>
<sequence>MTTPHASPRRTIACAVCVALAATAALAVAPAATAAPVTTAAVTGAAPTTSFRFVDIPGSGGVTLKGNVLTPSGDDGTRKYPVVILPSSWALNDLEYTAQAKSLADSGYVVVSYTPRGFWLSGGRIEVAGPPDVADISKVVDWTLAHTPADPAHIGMAGISYGAGLGLMGAAHDKRIRAVVALSGWADLIDSIYSGRTQHLQATALLGASGYLTGRPSASLQQTLADFLASRYDKEADMIAWGRERSPATYVDQINANGAAIMLGNAWGDSLFNPNQLAAFYERLRTAKRLEFRPGDHATPEATGLFGLPNDTWNDARRWLDHYLKGADNGIDREPPVRLASRTGGGYESYASWRSVPSTTRKLLLGARDFLGTGSLGDAGATAWSTRIGTNIDSGADGGIIFLSQLADQFVKLPPIASIPLLPRSVAAVWQSQACTTAQRVRGTVRLHTTLTSTGDRASIVAYLYDVDALGIGKLITHAPQTSIDRTPGRPTSVDLGLFSTAYDVPAGHRLALVIDTVDPLYITHNPVGSTLSFSASAADPSWLSVPLRQN</sequence>
<evidence type="ECO:0000313" key="5">
    <source>
        <dbReference type="EMBL" id="MDF2261043.1"/>
    </source>
</evidence>
<feature type="domain" description="Xaa-Pro dipeptidyl-peptidase C-terminal" evidence="4">
    <location>
        <begin position="317"/>
        <end position="544"/>
    </location>
</feature>
<evidence type="ECO:0000256" key="1">
    <source>
        <dbReference type="ARBA" id="ARBA00008645"/>
    </source>
</evidence>
<dbReference type="Gene3D" id="3.40.50.1820">
    <property type="entry name" value="alpha/beta hydrolase"/>
    <property type="match status" value="1"/>
</dbReference>
<organism evidence="5 6">
    <name type="scientific">Streptantibioticus ferralitis</name>
    <dbReference type="NCBI Taxonomy" id="236510"/>
    <lineage>
        <taxon>Bacteria</taxon>
        <taxon>Bacillati</taxon>
        <taxon>Actinomycetota</taxon>
        <taxon>Actinomycetes</taxon>
        <taxon>Kitasatosporales</taxon>
        <taxon>Streptomycetaceae</taxon>
        <taxon>Streptantibioticus</taxon>
    </lineage>
</organism>
<dbReference type="InterPro" id="IPR013736">
    <property type="entry name" value="Xaa-Pro_dipept_C"/>
</dbReference>
<comment type="caution">
    <text evidence="5">The sequence shown here is derived from an EMBL/GenBank/DDBJ whole genome shotgun (WGS) entry which is preliminary data.</text>
</comment>
<evidence type="ECO:0000256" key="3">
    <source>
        <dbReference type="SAM" id="SignalP"/>
    </source>
</evidence>
<feature type="signal peptide" evidence="3">
    <location>
        <begin position="1"/>
        <end position="34"/>
    </location>
</feature>
<dbReference type="InterPro" id="IPR029058">
    <property type="entry name" value="AB_hydrolase_fold"/>
</dbReference>
<dbReference type="InterPro" id="IPR008979">
    <property type="entry name" value="Galactose-bd-like_sf"/>
</dbReference>
<dbReference type="SUPFAM" id="SSF49785">
    <property type="entry name" value="Galactose-binding domain-like"/>
    <property type="match status" value="1"/>
</dbReference>
<dbReference type="Pfam" id="PF08530">
    <property type="entry name" value="PepX_C"/>
    <property type="match status" value="1"/>
</dbReference>
<dbReference type="RefSeq" id="WP_275822248.1">
    <property type="nucleotide sequence ID" value="NZ_BAAANM010000042.1"/>
</dbReference>
<keyword evidence="2 5" id="KW-0378">Hydrolase</keyword>
<protein>
    <submittedName>
        <fullName evidence="5">CocE/NonD family hydrolase</fullName>
    </submittedName>
</protein>
<dbReference type="Gene3D" id="2.60.120.260">
    <property type="entry name" value="Galactose-binding domain-like"/>
    <property type="match status" value="1"/>
</dbReference>
<keyword evidence="6" id="KW-1185">Reference proteome</keyword>